<keyword evidence="2" id="KW-1185">Reference proteome</keyword>
<reference evidence="1 2" key="1">
    <citation type="submission" date="2014-02" db="EMBL/GenBank/DDBJ databases">
        <authorList>
            <person name="Genoscope - CEA"/>
        </authorList>
    </citation>
    <scope>NUCLEOTIDE SEQUENCE [LARGE SCALE GENOMIC DNA]</scope>
    <source>
        <strain evidence="1 2">PCC 8005</strain>
    </source>
</reference>
<gene>
    <name evidence="1" type="ORF">ARTHRO_11178</name>
</gene>
<name>A0A9P1KBT3_9CYAN</name>
<organism evidence="1 2">
    <name type="scientific">Limnospira indica PCC 8005</name>
    <dbReference type="NCBI Taxonomy" id="376219"/>
    <lineage>
        <taxon>Bacteria</taxon>
        <taxon>Bacillati</taxon>
        <taxon>Cyanobacteriota</taxon>
        <taxon>Cyanophyceae</taxon>
        <taxon>Oscillatoriophycideae</taxon>
        <taxon>Oscillatoriales</taxon>
        <taxon>Sirenicapillariaceae</taxon>
        <taxon>Limnospira</taxon>
    </lineage>
</organism>
<evidence type="ECO:0000313" key="2">
    <source>
        <dbReference type="Proteomes" id="UP000032946"/>
    </source>
</evidence>
<dbReference type="EMBL" id="FO818640">
    <property type="protein sequence ID" value="CDM93505.1"/>
    <property type="molecule type" value="Genomic_DNA"/>
</dbReference>
<accession>A0A9P1KBT3</accession>
<dbReference type="AlphaFoldDB" id="A0A9P1KBT3"/>
<dbReference type="Proteomes" id="UP000032946">
    <property type="component" value="Chromosome"/>
</dbReference>
<sequence>MLFLKTIPTFQQHWQVQGSIPPFQERDRTMLNLPESCDNG</sequence>
<protein>
    <submittedName>
        <fullName evidence="1">Uncharacterized protein</fullName>
    </submittedName>
</protein>
<proteinExistence type="predicted"/>
<evidence type="ECO:0000313" key="1">
    <source>
        <dbReference type="EMBL" id="CDM93505.1"/>
    </source>
</evidence>